<dbReference type="PANTHER" id="PTHR36872">
    <property type="entry name" value="GENE 5901-RELATED"/>
    <property type="match status" value="1"/>
</dbReference>
<dbReference type="HOGENOM" id="CLU_1082922_0_0_1"/>
<dbReference type="Proteomes" id="UP000030746">
    <property type="component" value="Unassembled WGS sequence"/>
</dbReference>
<gene>
    <name evidence="1" type="ORF">LOTGIDRAFT_156968</name>
</gene>
<accession>V4CL64</accession>
<dbReference type="OMA" id="QTHELNE"/>
<proteinExistence type="predicted"/>
<sequence>MSNHRGFMLDSSVVKKIKACDTQKCWEVVRDDLAAEVLGEHMIPIPFLSEADRYDLNGVIMVKRKNVLQKLCRMKNKAVPVDVLQEMIRSDVSIDESFKLTHPVKINTPFSRVTALFGTHNRKAFAIHITGLSQYQLHHLPQDIMVDVTPYFQCVVTWIQYKCTRYFDDFHTKEIYIITKVIYAEDFRLRVIVGNNFKDFRPRYRIPIGFQLTKFKILYRALIGDHQPVEEKIHFRWVKFAKTILPTTILVDRENSK</sequence>
<organism evidence="1 2">
    <name type="scientific">Lottia gigantea</name>
    <name type="common">Giant owl limpet</name>
    <dbReference type="NCBI Taxonomy" id="225164"/>
    <lineage>
        <taxon>Eukaryota</taxon>
        <taxon>Metazoa</taxon>
        <taxon>Spiralia</taxon>
        <taxon>Lophotrochozoa</taxon>
        <taxon>Mollusca</taxon>
        <taxon>Gastropoda</taxon>
        <taxon>Patellogastropoda</taxon>
        <taxon>Lottioidea</taxon>
        <taxon>Lottiidae</taxon>
        <taxon>Lottia</taxon>
    </lineage>
</organism>
<evidence type="ECO:0000313" key="2">
    <source>
        <dbReference type="Proteomes" id="UP000030746"/>
    </source>
</evidence>
<keyword evidence="2" id="KW-1185">Reference proteome</keyword>
<dbReference type="Pfam" id="PF15668">
    <property type="entry name" value="DUF4663"/>
    <property type="match status" value="1"/>
</dbReference>
<reference evidence="1 2" key="1">
    <citation type="journal article" date="2013" name="Nature">
        <title>Insights into bilaterian evolution from three spiralian genomes.</title>
        <authorList>
            <person name="Simakov O."/>
            <person name="Marletaz F."/>
            <person name="Cho S.J."/>
            <person name="Edsinger-Gonzales E."/>
            <person name="Havlak P."/>
            <person name="Hellsten U."/>
            <person name="Kuo D.H."/>
            <person name="Larsson T."/>
            <person name="Lv J."/>
            <person name="Arendt D."/>
            <person name="Savage R."/>
            <person name="Osoegawa K."/>
            <person name="de Jong P."/>
            <person name="Grimwood J."/>
            <person name="Chapman J.A."/>
            <person name="Shapiro H."/>
            <person name="Aerts A."/>
            <person name="Otillar R.P."/>
            <person name="Terry A.Y."/>
            <person name="Boore J.L."/>
            <person name="Grigoriev I.V."/>
            <person name="Lindberg D.R."/>
            <person name="Seaver E.C."/>
            <person name="Weisblat D.A."/>
            <person name="Putnam N.H."/>
            <person name="Rokhsar D.S."/>
        </authorList>
    </citation>
    <scope>NUCLEOTIDE SEQUENCE [LARGE SCALE GENOMIC DNA]</scope>
</reference>
<dbReference type="RefSeq" id="XP_009046480.1">
    <property type="nucleotide sequence ID" value="XM_009048232.1"/>
</dbReference>
<dbReference type="KEGG" id="lgi:LOTGIDRAFT_156968"/>
<evidence type="ECO:0000313" key="1">
    <source>
        <dbReference type="EMBL" id="ESP03010.1"/>
    </source>
</evidence>
<dbReference type="InterPro" id="IPR031366">
    <property type="entry name" value="DUF4663"/>
</dbReference>
<protein>
    <submittedName>
        <fullName evidence="1">Uncharacterized protein</fullName>
    </submittedName>
</protein>
<dbReference type="GeneID" id="20237156"/>
<dbReference type="CTD" id="20237156"/>
<name>V4CL64_LOTGI</name>
<dbReference type="EMBL" id="KB200129">
    <property type="protein sequence ID" value="ESP03010.1"/>
    <property type="molecule type" value="Genomic_DNA"/>
</dbReference>
<dbReference type="OrthoDB" id="9042900at2759"/>
<dbReference type="PANTHER" id="PTHR36872:SF1">
    <property type="entry name" value="GENE 5901-RELATED"/>
    <property type="match status" value="1"/>
</dbReference>
<dbReference type="AlphaFoldDB" id="V4CL64"/>